<name>A0A8C4X611_ERPCA</name>
<evidence type="ECO:0000313" key="11">
    <source>
        <dbReference type="Proteomes" id="UP000694620"/>
    </source>
</evidence>
<evidence type="ECO:0000256" key="1">
    <source>
        <dbReference type="ARBA" id="ARBA00004173"/>
    </source>
</evidence>
<dbReference type="Pfam" id="PF18699">
    <property type="entry name" value="MRPL52"/>
    <property type="match status" value="1"/>
</dbReference>
<gene>
    <name evidence="10" type="primary">mrpl52</name>
</gene>
<organism evidence="10 11">
    <name type="scientific">Erpetoichthys calabaricus</name>
    <name type="common">Rope fish</name>
    <name type="synonym">Calamoichthys calabaricus</name>
    <dbReference type="NCBI Taxonomy" id="27687"/>
    <lineage>
        <taxon>Eukaryota</taxon>
        <taxon>Metazoa</taxon>
        <taxon>Chordata</taxon>
        <taxon>Craniata</taxon>
        <taxon>Vertebrata</taxon>
        <taxon>Euteleostomi</taxon>
        <taxon>Actinopterygii</taxon>
        <taxon>Polypteriformes</taxon>
        <taxon>Polypteridae</taxon>
        <taxon>Erpetoichthys</taxon>
    </lineage>
</organism>
<keyword evidence="3" id="KW-0809">Transit peptide</keyword>
<dbReference type="OrthoDB" id="10249237at2759"/>
<reference evidence="10" key="1">
    <citation type="submission" date="2021-06" db="EMBL/GenBank/DDBJ databases">
        <authorList>
            <consortium name="Wellcome Sanger Institute Data Sharing"/>
        </authorList>
    </citation>
    <scope>NUCLEOTIDE SEQUENCE [LARGE SCALE GENOMIC DNA]</scope>
</reference>
<dbReference type="GO" id="GO:0032543">
    <property type="term" value="P:mitochondrial translation"/>
    <property type="evidence" value="ECO:0007669"/>
    <property type="project" value="InterPro"/>
</dbReference>
<dbReference type="GeneID" id="114645800"/>
<feature type="compositionally biased region" description="Basic and acidic residues" evidence="9">
    <location>
        <begin position="109"/>
        <end position="118"/>
    </location>
</feature>
<keyword evidence="11" id="KW-1185">Reference proteome</keyword>
<dbReference type="AlphaFoldDB" id="A0A8C4X611"/>
<keyword evidence="5" id="KW-0496">Mitochondrion</keyword>
<dbReference type="InterPro" id="IPR034596">
    <property type="entry name" value="Ribosomal_mL52"/>
</dbReference>
<comment type="similarity">
    <text evidence="2">Belongs to the mitochondrion-specific ribosomal protein mL52 family.</text>
</comment>
<evidence type="ECO:0000256" key="3">
    <source>
        <dbReference type="ARBA" id="ARBA00022946"/>
    </source>
</evidence>
<reference evidence="10" key="2">
    <citation type="submission" date="2025-08" db="UniProtKB">
        <authorList>
            <consortium name="Ensembl"/>
        </authorList>
    </citation>
    <scope>IDENTIFICATION</scope>
</reference>
<protein>
    <recommendedName>
        <fullName evidence="7">Large ribosomal subunit protein mL52</fullName>
    </recommendedName>
    <alternativeName>
        <fullName evidence="8">39S ribosomal protein L52, mitochondrial</fullName>
    </alternativeName>
</protein>
<dbReference type="GeneTree" id="ENSGT00390000005763"/>
<feature type="compositionally biased region" description="Basic residues" evidence="9">
    <location>
        <begin position="127"/>
        <end position="137"/>
    </location>
</feature>
<evidence type="ECO:0000256" key="8">
    <source>
        <dbReference type="ARBA" id="ARBA00035425"/>
    </source>
</evidence>
<proteinExistence type="inferred from homology"/>
<evidence type="ECO:0000256" key="6">
    <source>
        <dbReference type="ARBA" id="ARBA00023274"/>
    </source>
</evidence>
<keyword evidence="4" id="KW-0689">Ribosomal protein</keyword>
<dbReference type="Proteomes" id="UP000694620">
    <property type="component" value="Chromosome 2"/>
</dbReference>
<dbReference type="Ensembl" id="ENSECRT00000007458.1">
    <property type="protein sequence ID" value="ENSECRP00000007338.1"/>
    <property type="gene ID" value="ENSECRG00000004906.1"/>
</dbReference>
<evidence type="ECO:0000313" key="10">
    <source>
        <dbReference type="Ensembl" id="ENSECRP00000007338.1"/>
    </source>
</evidence>
<dbReference type="RefSeq" id="XP_028649481.1">
    <property type="nucleotide sequence ID" value="XM_028793648.2"/>
</dbReference>
<comment type="subcellular location">
    <subcellularLocation>
        <location evidence="1">Mitochondrion</location>
    </subcellularLocation>
</comment>
<evidence type="ECO:0000256" key="7">
    <source>
        <dbReference type="ARBA" id="ARBA00035181"/>
    </source>
</evidence>
<reference evidence="10" key="3">
    <citation type="submission" date="2025-09" db="UniProtKB">
        <authorList>
            <consortium name="Ensembl"/>
        </authorList>
    </citation>
    <scope>IDENTIFICATION</scope>
</reference>
<keyword evidence="6" id="KW-0687">Ribonucleoprotein</keyword>
<dbReference type="GO" id="GO:0003735">
    <property type="term" value="F:structural constituent of ribosome"/>
    <property type="evidence" value="ECO:0007669"/>
    <property type="project" value="InterPro"/>
</dbReference>
<evidence type="ECO:0000256" key="9">
    <source>
        <dbReference type="SAM" id="MobiDB-lite"/>
    </source>
</evidence>
<evidence type="ECO:0000256" key="2">
    <source>
        <dbReference type="ARBA" id="ARBA00007232"/>
    </source>
</evidence>
<evidence type="ECO:0000256" key="5">
    <source>
        <dbReference type="ARBA" id="ARBA00023128"/>
    </source>
</evidence>
<dbReference type="CTD" id="122704"/>
<dbReference type="GO" id="GO:0005762">
    <property type="term" value="C:mitochondrial large ribosomal subunit"/>
    <property type="evidence" value="ECO:0007669"/>
    <property type="project" value="InterPro"/>
</dbReference>
<feature type="region of interest" description="Disordered" evidence="9">
    <location>
        <begin position="109"/>
        <end position="137"/>
    </location>
</feature>
<accession>A0A8C4X611</accession>
<dbReference type="PANTHER" id="PTHR34090:SF1">
    <property type="entry name" value="LARGE RIBOSOMAL SUBUNIT PROTEIN ML52"/>
    <property type="match status" value="1"/>
</dbReference>
<evidence type="ECO:0000256" key="4">
    <source>
        <dbReference type="ARBA" id="ARBA00022980"/>
    </source>
</evidence>
<dbReference type="PANTHER" id="PTHR34090">
    <property type="entry name" value="39S RIBOSOMAL PROTEIN L52, MITOCHONDRIAL"/>
    <property type="match status" value="1"/>
</dbReference>
<sequence>MAASLCTRVRTGLQLTSLLCTSCRVQNVCLQAALLAGSKWRIEHGFARSGTEYGPLTDLPDWSFADGRPAPPMKGHIRRKQERADFARRVVQLSSQVDEGMQRWRKQLEEKEVEEKQRTALQLKSKGALHKQIKSKK</sequence>